<keyword evidence="6 7" id="KW-0472">Membrane</keyword>
<name>A0A0H4VDP1_9SPHN</name>
<dbReference type="PATRIC" id="fig|1648404.4.peg.2772"/>
<feature type="transmembrane region" description="Helical" evidence="7">
    <location>
        <begin position="12"/>
        <end position="30"/>
    </location>
</feature>
<evidence type="ECO:0000256" key="3">
    <source>
        <dbReference type="ARBA" id="ARBA00022475"/>
    </source>
</evidence>
<reference evidence="9" key="2">
    <citation type="submission" date="2015-04" db="EMBL/GenBank/DDBJ databases">
        <title>The complete genome sequence of Erythrobacter sp. s21-N3.</title>
        <authorList>
            <person name="Zhuang L."/>
            <person name="Liu Y."/>
            <person name="Shao Z."/>
        </authorList>
    </citation>
    <scope>NUCLEOTIDE SEQUENCE [LARGE SCALE GENOMIC DNA]</scope>
    <source>
        <strain evidence="9">s21-N3</strain>
    </source>
</reference>
<dbReference type="Proteomes" id="UP000059113">
    <property type="component" value="Chromosome"/>
</dbReference>
<dbReference type="PANTHER" id="PTHR33508">
    <property type="entry name" value="UPF0056 MEMBRANE PROTEIN YHCE"/>
    <property type="match status" value="1"/>
</dbReference>
<feature type="transmembrane region" description="Helical" evidence="7">
    <location>
        <begin position="182"/>
        <end position="203"/>
    </location>
</feature>
<comment type="subcellular location">
    <subcellularLocation>
        <location evidence="1 7">Cell membrane</location>
        <topology evidence="1 7">Multi-pass membrane protein</topology>
    </subcellularLocation>
</comment>
<evidence type="ECO:0000256" key="2">
    <source>
        <dbReference type="ARBA" id="ARBA00009784"/>
    </source>
</evidence>
<keyword evidence="4 7" id="KW-0812">Transmembrane</keyword>
<dbReference type="RefSeq" id="WP_048886346.1">
    <property type="nucleotide sequence ID" value="NZ_CP011310.1"/>
</dbReference>
<dbReference type="NCBIfam" id="TIGR00427">
    <property type="entry name" value="NAAT family transporter"/>
    <property type="match status" value="1"/>
</dbReference>
<keyword evidence="9" id="KW-1185">Reference proteome</keyword>
<keyword evidence="3" id="KW-1003">Cell membrane</keyword>
<protein>
    <recommendedName>
        <fullName evidence="7">UPF0056 membrane protein</fullName>
    </recommendedName>
</protein>
<dbReference type="Pfam" id="PF01914">
    <property type="entry name" value="MarC"/>
    <property type="match status" value="1"/>
</dbReference>
<dbReference type="InterPro" id="IPR002771">
    <property type="entry name" value="Multi_antbiot-R_MarC"/>
</dbReference>
<feature type="transmembrane region" description="Helical" evidence="7">
    <location>
        <begin position="115"/>
        <end position="136"/>
    </location>
</feature>
<comment type="similarity">
    <text evidence="2 7">Belongs to the UPF0056 (MarC) family.</text>
</comment>
<evidence type="ECO:0000313" key="8">
    <source>
        <dbReference type="EMBL" id="AKQ42802.1"/>
    </source>
</evidence>
<accession>A0A0H4VDP1</accession>
<organism evidence="8 9">
    <name type="scientific">Aurantiacibacter atlanticus</name>
    <dbReference type="NCBI Taxonomy" id="1648404"/>
    <lineage>
        <taxon>Bacteria</taxon>
        <taxon>Pseudomonadati</taxon>
        <taxon>Pseudomonadota</taxon>
        <taxon>Alphaproteobacteria</taxon>
        <taxon>Sphingomonadales</taxon>
        <taxon>Erythrobacteraceae</taxon>
        <taxon>Aurantiacibacter</taxon>
    </lineage>
</organism>
<sequence>MDWTSLSREFVTLFVVVDPFGTIPVFLYAVSRVPPHLHKLFALRAVLIAAAVLLVFLVGGQILLEALGLRLGSFQIAGGIILFLFAMTMIFGESKAQIEIAEARKDEDDEHLSQAVFPLAMPSIASPGAMLALVILTENSSNSWSEQAVTAGLLLVVLAITLLLLLAASLIHRVIGDTGTSVISRIMGIILATIAIDAIFGGFDALGILELTPSASPGTLVS</sequence>
<dbReference type="EMBL" id="CP011310">
    <property type="protein sequence ID" value="AKQ42802.1"/>
    <property type="molecule type" value="Genomic_DNA"/>
</dbReference>
<dbReference type="PANTHER" id="PTHR33508:SF1">
    <property type="entry name" value="UPF0056 MEMBRANE PROTEIN YHCE"/>
    <property type="match status" value="1"/>
</dbReference>
<proteinExistence type="inferred from homology"/>
<feature type="transmembrane region" description="Helical" evidence="7">
    <location>
        <begin position="42"/>
        <end position="64"/>
    </location>
</feature>
<dbReference type="AlphaFoldDB" id="A0A0H4VDP1"/>
<evidence type="ECO:0000313" key="9">
    <source>
        <dbReference type="Proteomes" id="UP000059113"/>
    </source>
</evidence>
<dbReference type="KEGG" id="ery:CP97_13345"/>
<gene>
    <name evidence="8" type="ORF">CP97_13345</name>
</gene>
<evidence type="ECO:0000256" key="7">
    <source>
        <dbReference type="RuleBase" id="RU362048"/>
    </source>
</evidence>
<keyword evidence="5 7" id="KW-1133">Transmembrane helix</keyword>
<evidence type="ECO:0000256" key="4">
    <source>
        <dbReference type="ARBA" id="ARBA00022692"/>
    </source>
</evidence>
<dbReference type="GO" id="GO:0005886">
    <property type="term" value="C:plasma membrane"/>
    <property type="evidence" value="ECO:0007669"/>
    <property type="project" value="UniProtKB-SubCell"/>
</dbReference>
<feature type="transmembrane region" description="Helical" evidence="7">
    <location>
        <begin position="76"/>
        <end position="94"/>
    </location>
</feature>
<feature type="transmembrane region" description="Helical" evidence="7">
    <location>
        <begin position="148"/>
        <end position="170"/>
    </location>
</feature>
<evidence type="ECO:0000256" key="5">
    <source>
        <dbReference type="ARBA" id="ARBA00022989"/>
    </source>
</evidence>
<evidence type="ECO:0000256" key="1">
    <source>
        <dbReference type="ARBA" id="ARBA00004651"/>
    </source>
</evidence>
<evidence type="ECO:0000256" key="6">
    <source>
        <dbReference type="ARBA" id="ARBA00023136"/>
    </source>
</evidence>
<reference evidence="8 9" key="1">
    <citation type="journal article" date="2015" name="Int. J. Syst. Evol. Microbiol.">
        <title>Erythrobacter atlanticus sp. nov., a bacterium from ocean sediment able to degrade polycyclic aromatic hydrocarbons.</title>
        <authorList>
            <person name="Zhuang L."/>
            <person name="Liu Y."/>
            <person name="Wang L."/>
            <person name="Wang W."/>
            <person name="Shao Z."/>
        </authorList>
    </citation>
    <scope>NUCLEOTIDE SEQUENCE [LARGE SCALE GENOMIC DNA]</scope>
    <source>
        <strain evidence="9">s21-N3</strain>
    </source>
</reference>